<evidence type="ECO:0000256" key="12">
    <source>
        <dbReference type="ARBA" id="ARBA00022840"/>
    </source>
</evidence>
<keyword evidence="12 20" id="KW-0067">ATP-binding</keyword>
<dbReference type="PROSITE" id="PS50011">
    <property type="entry name" value="PROTEIN_KINASE_DOM"/>
    <property type="match status" value="1"/>
</dbReference>
<evidence type="ECO:0000313" key="25">
    <source>
        <dbReference type="EMBL" id="RXH95806.1"/>
    </source>
</evidence>
<keyword evidence="15" id="KW-0675">Receptor</keyword>
<dbReference type="FunFam" id="3.30.200.20:FF:000150">
    <property type="entry name" value="serine/threonine-protein kinase BRI1-like 2"/>
    <property type="match status" value="1"/>
</dbReference>
<dbReference type="Pfam" id="PF05659">
    <property type="entry name" value="RPW8"/>
    <property type="match status" value="1"/>
</dbReference>
<keyword evidence="6" id="KW-0808">Transferase</keyword>
<keyword evidence="9" id="KW-0677">Repeat</keyword>
<keyword evidence="19" id="KW-0863">Zinc-finger</keyword>
<dbReference type="EMBL" id="RDQH01000332">
    <property type="protein sequence ID" value="RXH95806.1"/>
    <property type="molecule type" value="Genomic_DNA"/>
</dbReference>
<dbReference type="FunFam" id="1.10.510.10:FF:000291">
    <property type="entry name" value="Brassinosteroid LRR receptor kinase"/>
    <property type="match status" value="1"/>
</dbReference>
<dbReference type="PROSITE" id="PS51141">
    <property type="entry name" value="ZF_SBP"/>
    <property type="match status" value="1"/>
</dbReference>
<keyword evidence="26" id="KW-1185">Reference proteome</keyword>
<dbReference type="PROSITE" id="PS00107">
    <property type="entry name" value="PROTEIN_KINASE_ATP"/>
    <property type="match status" value="1"/>
</dbReference>
<dbReference type="Pfam" id="PF00069">
    <property type="entry name" value="Pkinase"/>
    <property type="match status" value="1"/>
</dbReference>
<dbReference type="GO" id="GO:0003677">
    <property type="term" value="F:DNA binding"/>
    <property type="evidence" value="ECO:0007669"/>
    <property type="project" value="InterPro"/>
</dbReference>
<dbReference type="Gene3D" id="3.30.200.20">
    <property type="entry name" value="Phosphorylase Kinase, domain 1"/>
    <property type="match status" value="1"/>
</dbReference>
<dbReference type="GO" id="GO:0005524">
    <property type="term" value="F:ATP binding"/>
    <property type="evidence" value="ECO:0007669"/>
    <property type="project" value="UniProtKB-UniRule"/>
</dbReference>
<keyword evidence="13" id="KW-1133">Transmembrane helix</keyword>
<keyword evidence="19" id="KW-0862">Zinc</keyword>
<dbReference type="InterPro" id="IPR036893">
    <property type="entry name" value="SBP_sf"/>
</dbReference>
<evidence type="ECO:0000256" key="2">
    <source>
        <dbReference type="ARBA" id="ARBA00012513"/>
    </source>
</evidence>
<evidence type="ECO:0000256" key="7">
    <source>
        <dbReference type="ARBA" id="ARBA00022692"/>
    </source>
</evidence>
<keyword evidence="7" id="KW-0812">Transmembrane</keyword>
<comment type="subcellular location">
    <subcellularLocation>
        <location evidence="1">Cell membrane</location>
        <topology evidence="1">Single-pass type I membrane protein</topology>
    </subcellularLocation>
</comment>
<dbReference type="PROSITE" id="PS51153">
    <property type="entry name" value="RPW8"/>
    <property type="match status" value="1"/>
</dbReference>
<dbReference type="InterPro" id="IPR011009">
    <property type="entry name" value="Kinase-like_dom_sf"/>
</dbReference>
<feature type="binding site" evidence="20">
    <location>
        <position position="1076"/>
    </location>
    <ligand>
        <name>ATP</name>
        <dbReference type="ChEBI" id="CHEBI:30616"/>
    </ligand>
</feature>
<dbReference type="CDD" id="cd14066">
    <property type="entry name" value="STKc_IRAK"/>
    <property type="match status" value="1"/>
</dbReference>
<evidence type="ECO:0000259" key="23">
    <source>
        <dbReference type="PROSITE" id="PS51141"/>
    </source>
</evidence>
<keyword evidence="4" id="KW-0723">Serine/threonine-protein kinase</keyword>
<dbReference type="InterPro" id="IPR004333">
    <property type="entry name" value="SBP_dom"/>
</dbReference>
<evidence type="ECO:0000256" key="20">
    <source>
        <dbReference type="PROSITE-ProRule" id="PRU10141"/>
    </source>
</evidence>
<evidence type="ECO:0000256" key="1">
    <source>
        <dbReference type="ARBA" id="ARBA00004251"/>
    </source>
</evidence>
<dbReference type="Pfam" id="PF00931">
    <property type="entry name" value="NB-ARC"/>
    <property type="match status" value="1"/>
</dbReference>
<feature type="region of interest" description="Disordered" evidence="21">
    <location>
        <begin position="300"/>
        <end position="334"/>
    </location>
</feature>
<dbReference type="GO" id="GO:0005634">
    <property type="term" value="C:nucleus"/>
    <property type="evidence" value="ECO:0007669"/>
    <property type="project" value="InterPro"/>
</dbReference>
<comment type="catalytic activity">
    <reaction evidence="18">
        <text>L-seryl-[protein] + ATP = O-phospho-L-seryl-[protein] + ADP + H(+)</text>
        <dbReference type="Rhea" id="RHEA:17989"/>
        <dbReference type="Rhea" id="RHEA-COMP:9863"/>
        <dbReference type="Rhea" id="RHEA-COMP:11604"/>
        <dbReference type="ChEBI" id="CHEBI:15378"/>
        <dbReference type="ChEBI" id="CHEBI:29999"/>
        <dbReference type="ChEBI" id="CHEBI:30616"/>
        <dbReference type="ChEBI" id="CHEBI:83421"/>
        <dbReference type="ChEBI" id="CHEBI:456216"/>
        <dbReference type="EC" id="2.7.11.1"/>
    </reaction>
</comment>
<evidence type="ECO:0000256" key="11">
    <source>
        <dbReference type="ARBA" id="ARBA00022777"/>
    </source>
</evidence>
<evidence type="ECO:0000313" key="26">
    <source>
        <dbReference type="Proteomes" id="UP000290289"/>
    </source>
</evidence>
<keyword evidence="10 20" id="KW-0547">Nucleotide-binding</keyword>
<dbReference type="InterPro" id="IPR017441">
    <property type="entry name" value="Protein_kinase_ATP_BS"/>
</dbReference>
<protein>
    <recommendedName>
        <fullName evidence="2">non-specific serine/threonine protein kinase</fullName>
        <ecNumber evidence="2">2.7.11.1</ecNumber>
    </recommendedName>
</protein>
<sequence>MVLLVDEEGFMEAGHRKSIHIRSMVRHQLPPDSSKTGLNPTDHCCKCSKPSYTDRLIQLDRSLRALLEVLRLQEARDMKENLLLNRKIYEKQDELATRQSEILKIAGEILRVQQEDKGVQEPSGSSAQTVVQEQIGGSGVQQAASINRGGAALGAAFEVLFSAVQQTKEKTRMFKRILGHLESMLDSIKPLIEEIAEYNKVLHLTEEELESFRVEMEMGVELVRKCSKVSLWASNKKYEYTNKLLGLDESLQRLINILRVQLARDATQSLVSVTNIETVTMKIEESGIIQYDPLVELPSGYGGESSGSGAETTPHEQNGENGGQQMAPSGGGVGAAARGAALARDVRDSLVSVSNIEAVINQIEGSGVVKLQNEQNEAKGSCEVPAAMAKSAVGLNALSVEGTRDLTETLDPEANIKVGWQNVEESWVAQGKTEHPSCTVGLDAMNMQVGARSMEETSVSDVEAGLKRIQGKEVSEPDAPFRELKEDVLKDEEDEELDEQVEDHHDRKKKGAESVTGASGDGMAICKADGCAVDLSDAKVYNRRHRVCELHSKAPLVIVSGLKRRFCHKCSRFHDLSEFDDTKQSCRRHLPYIERDGTGTQVKDVSGDIDTVISRIEWSGVVQSQNDQSESKDSYAVVETTSPAVGLNVPSVKGTRDAKETLQTSASNTEAGLEQIQGKEVLDFEPPYAEYKEAEYIPSSVTVGLDVLLRGLKRFLLNDEVSAVVLTGPQGSGKTTLAKYFCEDEEVKNIFKKNIFFVLVSKNPSLSLMVQTLYQQIEPKGFQIPALQDESIALHWLHQFFMETALHPSVLVLDDVWPGSESLLDKFDEFKTPNYKIMVTSRSEFPAFGCPYYLKSLNAEDEMTLSHQSHTHIESLDDEDLTSVSPPPSVTFDDKSLIDHFPDSSASDLGDRSSHVSTAIGPMDQFQDSSASTLGDKSSCVPKDAGTMFPLDNLVMSTQTYMQKLVFKVKKEKKKAMKAVSGVEDLLRRKKRKSALDVYIDSRNQSGTANGWKLTGAREALSINLATFEKPLQKLTFADLLEATNGFHDNSLIGKGGFGDVYKAQLKDGSVVAIKKLKHISEKGDREFTAEMETIGKIKHRNLVPLLGYCKVGEERLFVYEYMKYGSLDDVLHEQKKAGVKLNWAARRKIAIGSARGLAFLHHNCIPHIIHRDMKSSNVLVDENLEARVSDFGMARLMSAKDTHLSVSTLAGTPGYVPPEYYQSFRCSTKGDVYSYGVVLLELLTGRRPTDSADFGDNNLVGWVKQHAKLKISDVFDPELMKEDASLEIELLQHLKVACACLDDRPWRRPTMIQVMEMFKEIQAGSGMASQSTIATDDDGVFGGVEMVEMCIKEVPESKQ</sequence>
<name>A0A498JL74_MALDO</name>
<dbReference type="GO" id="GO:0004674">
    <property type="term" value="F:protein serine/threonine kinase activity"/>
    <property type="evidence" value="ECO:0007669"/>
    <property type="project" value="UniProtKB-KW"/>
</dbReference>
<dbReference type="SMART" id="SM00220">
    <property type="entry name" value="S_TKc"/>
    <property type="match status" value="1"/>
</dbReference>
<feature type="region of interest" description="Disordered" evidence="21">
    <location>
        <begin position="866"/>
        <end position="885"/>
    </location>
</feature>
<feature type="domain" description="SBP-type" evidence="23">
    <location>
        <begin position="523"/>
        <end position="600"/>
    </location>
</feature>
<comment type="caution">
    <text evidence="25">The sequence shown here is derived from an EMBL/GenBank/DDBJ whole genome shotgun (WGS) entry which is preliminary data.</text>
</comment>
<evidence type="ECO:0000256" key="8">
    <source>
        <dbReference type="ARBA" id="ARBA00022729"/>
    </source>
</evidence>
<dbReference type="PANTHER" id="PTHR48055">
    <property type="entry name" value="LEUCINE-RICH REPEAT RECEPTOR PROTEIN KINASE EMS1"/>
    <property type="match status" value="1"/>
</dbReference>
<dbReference type="Gene3D" id="1.10.510.10">
    <property type="entry name" value="Transferase(Phosphotransferase) domain 1"/>
    <property type="match status" value="1"/>
</dbReference>
<gene>
    <name evidence="25" type="ORF">DVH24_008306</name>
</gene>
<evidence type="ECO:0000256" key="17">
    <source>
        <dbReference type="ARBA" id="ARBA00047899"/>
    </source>
</evidence>
<feature type="region of interest" description="Disordered" evidence="21">
    <location>
        <begin position="471"/>
        <end position="519"/>
    </location>
</feature>
<proteinExistence type="predicted"/>
<evidence type="ECO:0000256" key="13">
    <source>
        <dbReference type="ARBA" id="ARBA00022989"/>
    </source>
</evidence>
<keyword evidence="19" id="KW-0479">Metal-binding</keyword>
<dbReference type="InterPro" id="IPR051564">
    <property type="entry name" value="LRR_receptor-like_kinase"/>
</dbReference>
<evidence type="ECO:0000256" key="18">
    <source>
        <dbReference type="ARBA" id="ARBA00048679"/>
    </source>
</evidence>
<dbReference type="PANTHER" id="PTHR48055:SF14">
    <property type="entry name" value="NON-SPECIFIC SERINE_THREONINE PROTEIN KINASE"/>
    <property type="match status" value="1"/>
</dbReference>
<dbReference type="Pfam" id="PF03110">
    <property type="entry name" value="SBP"/>
    <property type="match status" value="1"/>
</dbReference>
<dbReference type="Proteomes" id="UP000290289">
    <property type="component" value="Chromosome 6"/>
</dbReference>
<keyword evidence="3" id="KW-1003">Cell membrane</keyword>
<dbReference type="Gene3D" id="4.10.1100.10">
    <property type="entry name" value="Transcription factor, SBP-box domain"/>
    <property type="match status" value="1"/>
</dbReference>
<dbReference type="InterPro" id="IPR027417">
    <property type="entry name" value="P-loop_NTPase"/>
</dbReference>
<keyword evidence="8" id="KW-0732">Signal</keyword>
<evidence type="ECO:0000256" key="19">
    <source>
        <dbReference type="PROSITE-ProRule" id="PRU00470"/>
    </source>
</evidence>
<keyword evidence="5" id="KW-0433">Leucine-rich repeat</keyword>
<keyword evidence="11" id="KW-0418">Kinase</keyword>
<dbReference type="STRING" id="3750.A0A498JL74"/>
<dbReference type="EC" id="2.7.11.1" evidence="2"/>
<reference evidence="25 26" key="1">
    <citation type="submission" date="2018-10" db="EMBL/GenBank/DDBJ databases">
        <title>A high-quality apple genome assembly.</title>
        <authorList>
            <person name="Hu J."/>
        </authorList>
    </citation>
    <scope>NUCLEOTIDE SEQUENCE [LARGE SCALE GENOMIC DNA]</scope>
    <source>
        <strain evidence="26">cv. HFTH1</strain>
        <tissue evidence="25">Young leaf</tissue>
    </source>
</reference>
<feature type="compositionally biased region" description="Basic and acidic residues" evidence="21">
    <location>
        <begin position="471"/>
        <end position="488"/>
    </location>
</feature>
<evidence type="ECO:0000256" key="3">
    <source>
        <dbReference type="ARBA" id="ARBA00022475"/>
    </source>
</evidence>
<evidence type="ECO:0000256" key="6">
    <source>
        <dbReference type="ARBA" id="ARBA00022679"/>
    </source>
</evidence>
<evidence type="ECO:0000259" key="24">
    <source>
        <dbReference type="PROSITE" id="PS51153"/>
    </source>
</evidence>
<organism evidence="25 26">
    <name type="scientific">Malus domestica</name>
    <name type="common">Apple</name>
    <name type="synonym">Pyrus malus</name>
    <dbReference type="NCBI Taxonomy" id="3750"/>
    <lineage>
        <taxon>Eukaryota</taxon>
        <taxon>Viridiplantae</taxon>
        <taxon>Streptophyta</taxon>
        <taxon>Embryophyta</taxon>
        <taxon>Tracheophyta</taxon>
        <taxon>Spermatophyta</taxon>
        <taxon>Magnoliopsida</taxon>
        <taxon>eudicotyledons</taxon>
        <taxon>Gunneridae</taxon>
        <taxon>Pentapetalae</taxon>
        <taxon>rosids</taxon>
        <taxon>fabids</taxon>
        <taxon>Rosales</taxon>
        <taxon>Rosaceae</taxon>
        <taxon>Amygdaloideae</taxon>
        <taxon>Maleae</taxon>
        <taxon>Malus</taxon>
    </lineage>
</organism>
<dbReference type="InterPro" id="IPR000719">
    <property type="entry name" value="Prot_kinase_dom"/>
</dbReference>
<dbReference type="InterPro" id="IPR002182">
    <property type="entry name" value="NB-ARC"/>
</dbReference>
<dbReference type="GO" id="GO:0005886">
    <property type="term" value="C:plasma membrane"/>
    <property type="evidence" value="ECO:0007669"/>
    <property type="project" value="UniProtKB-SubCell"/>
</dbReference>
<dbReference type="GO" id="GO:0008270">
    <property type="term" value="F:zinc ion binding"/>
    <property type="evidence" value="ECO:0007669"/>
    <property type="project" value="UniProtKB-KW"/>
</dbReference>
<evidence type="ECO:0000256" key="5">
    <source>
        <dbReference type="ARBA" id="ARBA00022614"/>
    </source>
</evidence>
<accession>A0A498JL74</accession>
<evidence type="ECO:0000256" key="14">
    <source>
        <dbReference type="ARBA" id="ARBA00023136"/>
    </source>
</evidence>
<dbReference type="SUPFAM" id="SSF103612">
    <property type="entry name" value="SBT domain"/>
    <property type="match status" value="1"/>
</dbReference>
<feature type="compositionally biased region" description="Polar residues" evidence="21">
    <location>
        <begin position="926"/>
        <end position="936"/>
    </location>
</feature>
<dbReference type="SUPFAM" id="SSF56112">
    <property type="entry name" value="Protein kinase-like (PK-like)"/>
    <property type="match status" value="1"/>
</dbReference>
<dbReference type="Gene3D" id="3.40.50.300">
    <property type="entry name" value="P-loop containing nucleotide triphosphate hydrolases"/>
    <property type="match status" value="1"/>
</dbReference>
<keyword evidence="14" id="KW-0472">Membrane</keyword>
<evidence type="ECO:0000259" key="22">
    <source>
        <dbReference type="PROSITE" id="PS50011"/>
    </source>
</evidence>
<evidence type="ECO:0000256" key="9">
    <source>
        <dbReference type="ARBA" id="ARBA00022737"/>
    </source>
</evidence>
<keyword evidence="16" id="KW-0325">Glycoprotein</keyword>
<evidence type="ECO:0000256" key="15">
    <source>
        <dbReference type="ARBA" id="ARBA00023170"/>
    </source>
</evidence>
<dbReference type="InterPro" id="IPR008271">
    <property type="entry name" value="Ser/Thr_kinase_AS"/>
</dbReference>
<dbReference type="InterPro" id="IPR008808">
    <property type="entry name" value="Powdery_mildew-R_dom"/>
</dbReference>
<feature type="compositionally biased region" description="Acidic residues" evidence="21">
    <location>
        <begin position="489"/>
        <end position="501"/>
    </location>
</feature>
<feature type="domain" description="Protein kinase" evidence="22">
    <location>
        <begin position="1047"/>
        <end position="1322"/>
    </location>
</feature>
<dbReference type="GO" id="GO:0043531">
    <property type="term" value="F:ADP binding"/>
    <property type="evidence" value="ECO:0007669"/>
    <property type="project" value="InterPro"/>
</dbReference>
<evidence type="ECO:0000256" key="10">
    <source>
        <dbReference type="ARBA" id="ARBA00022741"/>
    </source>
</evidence>
<dbReference type="SUPFAM" id="SSF52540">
    <property type="entry name" value="P-loop containing nucleoside triphosphate hydrolases"/>
    <property type="match status" value="1"/>
</dbReference>
<feature type="region of interest" description="Disordered" evidence="21">
    <location>
        <begin position="903"/>
        <end position="937"/>
    </location>
</feature>
<evidence type="ECO:0000256" key="21">
    <source>
        <dbReference type="SAM" id="MobiDB-lite"/>
    </source>
</evidence>
<feature type="domain" description="RPW8" evidence="24">
    <location>
        <begin position="141"/>
        <end position="293"/>
    </location>
</feature>
<evidence type="ECO:0000256" key="4">
    <source>
        <dbReference type="ARBA" id="ARBA00022527"/>
    </source>
</evidence>
<dbReference type="PROSITE" id="PS00108">
    <property type="entry name" value="PROTEIN_KINASE_ST"/>
    <property type="match status" value="1"/>
</dbReference>
<evidence type="ECO:0000256" key="16">
    <source>
        <dbReference type="ARBA" id="ARBA00023180"/>
    </source>
</evidence>
<comment type="catalytic activity">
    <reaction evidence="17">
        <text>L-threonyl-[protein] + ATP = O-phospho-L-threonyl-[protein] + ADP + H(+)</text>
        <dbReference type="Rhea" id="RHEA:46608"/>
        <dbReference type="Rhea" id="RHEA-COMP:11060"/>
        <dbReference type="Rhea" id="RHEA-COMP:11605"/>
        <dbReference type="ChEBI" id="CHEBI:15378"/>
        <dbReference type="ChEBI" id="CHEBI:30013"/>
        <dbReference type="ChEBI" id="CHEBI:30616"/>
        <dbReference type="ChEBI" id="CHEBI:61977"/>
        <dbReference type="ChEBI" id="CHEBI:456216"/>
        <dbReference type="EC" id="2.7.11.1"/>
    </reaction>
</comment>